<evidence type="ECO:0000313" key="1">
    <source>
        <dbReference type="EMBL" id="KNZ48822.1"/>
    </source>
</evidence>
<evidence type="ECO:0000313" key="2">
    <source>
        <dbReference type="Proteomes" id="UP000037035"/>
    </source>
</evidence>
<keyword evidence="2" id="KW-1185">Reference proteome</keyword>
<feature type="non-terminal residue" evidence="1">
    <location>
        <position position="1"/>
    </location>
</feature>
<comment type="caution">
    <text evidence="1">The sequence shown here is derived from an EMBL/GenBank/DDBJ whole genome shotgun (WGS) entry which is preliminary data.</text>
</comment>
<dbReference type="AlphaFoldDB" id="A0A0L6UKL9"/>
<dbReference type="VEuPathDB" id="FungiDB:VP01_5390g3"/>
<name>A0A0L6UKL9_9BASI</name>
<reference evidence="1 2" key="1">
    <citation type="submission" date="2015-08" db="EMBL/GenBank/DDBJ databases">
        <title>Next Generation Sequencing and Analysis of the Genome of Puccinia sorghi L Schw, the Causal Agent of Maize Common Rust.</title>
        <authorList>
            <person name="Rochi L."/>
            <person name="Burguener G."/>
            <person name="Darino M."/>
            <person name="Turjanski A."/>
            <person name="Kreff E."/>
            <person name="Dieguez M.J."/>
            <person name="Sacco F."/>
        </authorList>
    </citation>
    <scope>NUCLEOTIDE SEQUENCE [LARGE SCALE GENOMIC DNA]</scope>
    <source>
        <strain evidence="1 2">RO10H11247</strain>
    </source>
</reference>
<protein>
    <submittedName>
        <fullName evidence="1">Uncharacterized protein</fullName>
    </submittedName>
</protein>
<accession>A0A0L6UKL9</accession>
<proteinExistence type="predicted"/>
<sequence length="116" mass="13980">NKEGKEEDFLLMSEITNLYPKVTEVVPTRPFQSFCFYLEWFLGELKTPKFLFSCLKLSPWLLTDSWTEINYPFPIARQYCNHNLRQRHWSWCTDMLARLVYLLRTDFFPGEGILQM</sequence>
<organism evidence="1 2">
    <name type="scientific">Puccinia sorghi</name>
    <dbReference type="NCBI Taxonomy" id="27349"/>
    <lineage>
        <taxon>Eukaryota</taxon>
        <taxon>Fungi</taxon>
        <taxon>Dikarya</taxon>
        <taxon>Basidiomycota</taxon>
        <taxon>Pucciniomycotina</taxon>
        <taxon>Pucciniomycetes</taxon>
        <taxon>Pucciniales</taxon>
        <taxon>Pucciniaceae</taxon>
        <taxon>Puccinia</taxon>
    </lineage>
</organism>
<dbReference type="Proteomes" id="UP000037035">
    <property type="component" value="Unassembled WGS sequence"/>
</dbReference>
<gene>
    <name evidence="1" type="ORF">VP01_5390g3</name>
</gene>
<dbReference type="EMBL" id="LAVV01010598">
    <property type="protein sequence ID" value="KNZ48822.1"/>
    <property type="molecule type" value="Genomic_DNA"/>
</dbReference>